<dbReference type="Pfam" id="PF13408">
    <property type="entry name" value="Zn_ribbon_recom"/>
    <property type="match status" value="1"/>
</dbReference>
<dbReference type="Pfam" id="PF00239">
    <property type="entry name" value="Resolvase"/>
    <property type="match status" value="1"/>
</dbReference>
<dbReference type="SUPFAM" id="SSF53041">
    <property type="entry name" value="Resolvase-like"/>
    <property type="match status" value="1"/>
</dbReference>
<dbReference type="PANTHER" id="PTHR30461">
    <property type="entry name" value="DNA-INVERTASE FROM LAMBDOID PROPHAGE"/>
    <property type="match status" value="1"/>
</dbReference>
<proteinExistence type="predicted"/>
<feature type="domain" description="Recombinase" evidence="2">
    <location>
        <begin position="158"/>
        <end position="288"/>
    </location>
</feature>
<dbReference type="EMBL" id="FNDZ01000012">
    <property type="protein sequence ID" value="SDJ29088.1"/>
    <property type="molecule type" value="Genomic_DNA"/>
</dbReference>
<dbReference type="CDD" id="cd00338">
    <property type="entry name" value="Ser_Recombinase"/>
    <property type="match status" value="1"/>
</dbReference>
<name>A0A1G8SIL1_9CLOT</name>
<protein>
    <submittedName>
        <fullName evidence="3">Site-specific DNA recombinase</fullName>
    </submittedName>
</protein>
<dbReference type="Gene3D" id="3.90.1750.20">
    <property type="entry name" value="Putative Large Serine Recombinase, Chain B, Domain 2"/>
    <property type="match status" value="1"/>
</dbReference>
<dbReference type="Proteomes" id="UP000183255">
    <property type="component" value="Unassembled WGS sequence"/>
</dbReference>
<feature type="domain" description="Resolvase/invertase-type recombinase catalytic" evidence="1">
    <location>
        <begin position="3"/>
        <end position="151"/>
    </location>
</feature>
<dbReference type="InterPro" id="IPR038109">
    <property type="entry name" value="DNA_bind_recomb_sf"/>
</dbReference>
<evidence type="ECO:0000313" key="4">
    <source>
        <dbReference type="Proteomes" id="UP000183255"/>
    </source>
</evidence>
<evidence type="ECO:0000259" key="2">
    <source>
        <dbReference type="PROSITE" id="PS51737"/>
    </source>
</evidence>
<dbReference type="InterPro" id="IPR025827">
    <property type="entry name" value="Zn_ribbon_recom_dom"/>
</dbReference>
<dbReference type="InterPro" id="IPR011109">
    <property type="entry name" value="DNA_bind_recombinase_dom"/>
</dbReference>
<dbReference type="SMART" id="SM00857">
    <property type="entry name" value="Resolvase"/>
    <property type="match status" value="1"/>
</dbReference>
<gene>
    <name evidence="3" type="ORF">SAMN05421804_11236</name>
</gene>
<dbReference type="Gene3D" id="3.40.50.1390">
    <property type="entry name" value="Resolvase, N-terminal catalytic domain"/>
    <property type="match status" value="1"/>
</dbReference>
<dbReference type="PROSITE" id="PS51737">
    <property type="entry name" value="RECOMBINASE_DNA_BIND"/>
    <property type="match status" value="1"/>
</dbReference>
<evidence type="ECO:0000259" key="1">
    <source>
        <dbReference type="PROSITE" id="PS51736"/>
    </source>
</evidence>
<dbReference type="RefSeq" id="WP_036909674.1">
    <property type="nucleotide sequence ID" value="NZ_FNDZ01000012.1"/>
</dbReference>
<evidence type="ECO:0000313" key="3">
    <source>
        <dbReference type="EMBL" id="SDJ29088.1"/>
    </source>
</evidence>
<dbReference type="PROSITE" id="PS51736">
    <property type="entry name" value="RECOMBINASES_3"/>
    <property type="match status" value="1"/>
</dbReference>
<dbReference type="Pfam" id="PF07508">
    <property type="entry name" value="Recombinase"/>
    <property type="match status" value="1"/>
</dbReference>
<sequence length="549" mass="63107">MKRVAIYTRVSTKEQALEGYSIEEQEKVLRADCKENGFEVFKVYSDKGISGKNLTNRPGIQALMADAEKGLFDILMVWKVNRLARKLYDTLEITDRLGAFNIELRSHTESMDILTAQGRLMMNIFSSFAEFEREQIAENVKMGMEARAEEGRWNGGIVLGYDLEGDEDKTTKRANKKLVINEKEAETVRYIFDLYYKGNGYKTIVNRINKEGFKSKKGNFFSVATVREILRNPLYCGKIRYNQRVNWKHKRRRGTNVDPIIVDGIHEPIISEELFNGVQKLIETKGGMPKRALDGSFPLTGLLRCPECGSGMVAGRVSRTNKDGTKVLTRYYNCGAWRNKGTQVCHANGIRADDVEKHVFRKIDKLIMSEPFLRLVLKKANEKRRDLILPAGNKVKSLEERITTLEENRINYLKLMESKVMKAEDIIPKLKDIGEKITFLESEMRKQEGFQNQNSLEEIPYELIKKTLENFEKLLQKASGNEERKTLLNLMIDEITVGKNKRVEDIVIKFSSELIKYSLDEGGLPIEGNPLTMYKNRIDFMVYDVKVTI</sequence>
<dbReference type="InterPro" id="IPR050639">
    <property type="entry name" value="SSR_resolvase"/>
</dbReference>
<dbReference type="GO" id="GO:0000150">
    <property type="term" value="F:DNA strand exchange activity"/>
    <property type="evidence" value="ECO:0007669"/>
    <property type="project" value="InterPro"/>
</dbReference>
<dbReference type="InterPro" id="IPR036162">
    <property type="entry name" value="Resolvase-like_N_sf"/>
</dbReference>
<organism evidence="3 4">
    <name type="scientific">Proteiniclasticum ruminis</name>
    <dbReference type="NCBI Taxonomy" id="398199"/>
    <lineage>
        <taxon>Bacteria</taxon>
        <taxon>Bacillati</taxon>
        <taxon>Bacillota</taxon>
        <taxon>Clostridia</taxon>
        <taxon>Eubacteriales</taxon>
        <taxon>Clostridiaceae</taxon>
        <taxon>Proteiniclasticum</taxon>
    </lineage>
</organism>
<accession>A0A1G8SIL1</accession>
<dbReference type="AlphaFoldDB" id="A0A1G8SIL1"/>
<dbReference type="InterPro" id="IPR006119">
    <property type="entry name" value="Resolv_N"/>
</dbReference>
<reference evidence="3 4" key="1">
    <citation type="submission" date="2016-10" db="EMBL/GenBank/DDBJ databases">
        <authorList>
            <person name="de Groot N.N."/>
        </authorList>
    </citation>
    <scope>NUCLEOTIDE SEQUENCE [LARGE SCALE GENOMIC DNA]</scope>
    <source>
        <strain evidence="3 4">CGMCC 1.5058</strain>
    </source>
</reference>
<dbReference type="PANTHER" id="PTHR30461:SF23">
    <property type="entry name" value="DNA RECOMBINASE-RELATED"/>
    <property type="match status" value="1"/>
</dbReference>
<dbReference type="GO" id="GO:0003677">
    <property type="term" value="F:DNA binding"/>
    <property type="evidence" value="ECO:0007669"/>
    <property type="project" value="InterPro"/>
</dbReference>